<name>A0A7S0GQ24_MICPS</name>
<dbReference type="AlphaFoldDB" id="A0A7S0GQ24"/>
<accession>A0A7S0GQ24</accession>
<evidence type="ECO:0000313" key="2">
    <source>
        <dbReference type="EMBL" id="CAD8438145.1"/>
    </source>
</evidence>
<proteinExistence type="predicted"/>
<dbReference type="EMBL" id="HBEN01006212">
    <property type="protein sequence ID" value="CAD8438145.1"/>
    <property type="molecule type" value="Transcribed_RNA"/>
</dbReference>
<evidence type="ECO:0000256" key="1">
    <source>
        <dbReference type="SAM" id="MobiDB-lite"/>
    </source>
</evidence>
<organism evidence="2">
    <name type="scientific">Micromonas pusilla</name>
    <name type="common">Picoplanktonic green alga</name>
    <name type="synonym">Chromulina pusilla</name>
    <dbReference type="NCBI Taxonomy" id="38833"/>
    <lineage>
        <taxon>Eukaryota</taxon>
        <taxon>Viridiplantae</taxon>
        <taxon>Chlorophyta</taxon>
        <taxon>Mamiellophyceae</taxon>
        <taxon>Mamiellales</taxon>
        <taxon>Mamiellaceae</taxon>
        <taxon>Micromonas</taxon>
    </lineage>
</organism>
<gene>
    <name evidence="2" type="ORF">MSP1401_LOCUS5068</name>
</gene>
<feature type="compositionally biased region" description="Basic residues" evidence="1">
    <location>
        <begin position="105"/>
        <end position="117"/>
    </location>
</feature>
<reference evidence="2" key="1">
    <citation type="submission" date="2021-01" db="EMBL/GenBank/DDBJ databases">
        <authorList>
            <person name="Corre E."/>
            <person name="Pelletier E."/>
            <person name="Niang G."/>
            <person name="Scheremetjew M."/>
            <person name="Finn R."/>
            <person name="Kale V."/>
            <person name="Holt S."/>
            <person name="Cochrane G."/>
            <person name="Meng A."/>
            <person name="Brown T."/>
            <person name="Cohen L."/>
        </authorList>
    </citation>
    <scope>NUCLEOTIDE SEQUENCE</scope>
    <source>
        <strain evidence="2">CCAC1681</strain>
    </source>
</reference>
<sequence>MAGSGGKRRNVQLEKSYSKATGINDDREHAFVDPTRVIEWAFLLLALRAINNQVESTHGVSPWGEGKKFVGNAVRRARSWLARIVNPGYAGSGGRNGRGNVNSKKSFKGKGRKVGKK</sequence>
<protein>
    <submittedName>
        <fullName evidence="2">Uncharacterized protein</fullName>
    </submittedName>
</protein>
<feature type="region of interest" description="Disordered" evidence="1">
    <location>
        <begin position="87"/>
        <end position="117"/>
    </location>
</feature>